<accession>A0A170QDG7</accession>
<gene>
    <name evidence="2" type="ORF">MGWOODY_Mmi2386</name>
</gene>
<dbReference type="EMBL" id="FAXC01000404">
    <property type="protein sequence ID" value="CUV10357.1"/>
    <property type="molecule type" value="Genomic_DNA"/>
</dbReference>
<feature type="compositionally biased region" description="Basic and acidic residues" evidence="1">
    <location>
        <begin position="29"/>
        <end position="40"/>
    </location>
</feature>
<proteinExistence type="predicted"/>
<reference evidence="2" key="1">
    <citation type="submission" date="2015-10" db="EMBL/GenBank/DDBJ databases">
        <authorList>
            <person name="Gilbert D.G."/>
        </authorList>
    </citation>
    <scope>NUCLEOTIDE SEQUENCE</scope>
</reference>
<sequence length="40" mass="5080">MEEKRKSQDRRDDHRRKKDQPIDSNNRNGTERRTRKDRRN</sequence>
<dbReference type="AlphaFoldDB" id="A0A170QDG7"/>
<evidence type="ECO:0000256" key="1">
    <source>
        <dbReference type="SAM" id="MobiDB-lite"/>
    </source>
</evidence>
<organism evidence="2">
    <name type="scientific">hydrothermal vent metagenome</name>
    <dbReference type="NCBI Taxonomy" id="652676"/>
    <lineage>
        <taxon>unclassified sequences</taxon>
        <taxon>metagenomes</taxon>
        <taxon>ecological metagenomes</taxon>
    </lineage>
</organism>
<name>A0A170QDG7_9ZZZZ</name>
<protein>
    <submittedName>
        <fullName evidence="2">Uncharacterized protein</fullName>
    </submittedName>
</protein>
<feature type="region of interest" description="Disordered" evidence="1">
    <location>
        <begin position="1"/>
        <end position="40"/>
    </location>
</feature>
<evidence type="ECO:0000313" key="2">
    <source>
        <dbReference type="EMBL" id="CUV10357.1"/>
    </source>
</evidence>
<feature type="compositionally biased region" description="Basic and acidic residues" evidence="1">
    <location>
        <begin position="1"/>
        <end position="12"/>
    </location>
</feature>